<evidence type="ECO:0000256" key="22">
    <source>
        <dbReference type="PIRSR" id="PIRSR000381-1"/>
    </source>
</evidence>
<evidence type="ECO:0000256" key="23">
    <source>
        <dbReference type="PIRSR" id="PIRSR000381-2"/>
    </source>
</evidence>
<dbReference type="EMBL" id="BMOE01000001">
    <property type="protein sequence ID" value="GGJ63473.1"/>
    <property type="molecule type" value="Genomic_DNA"/>
</dbReference>
<evidence type="ECO:0000256" key="15">
    <source>
        <dbReference type="ARBA" id="ARBA00022833"/>
    </source>
</evidence>
<dbReference type="SUPFAM" id="SSF52242">
    <property type="entry name" value="Cobalamin (vitamin B12)-binding domain"/>
    <property type="match status" value="1"/>
</dbReference>
<evidence type="ECO:0000259" key="28">
    <source>
        <dbReference type="PROSITE" id="PS51332"/>
    </source>
</evidence>
<keyword evidence="10 21" id="KW-0846">Cobalamin</keyword>
<dbReference type="PROSITE" id="PS50970">
    <property type="entry name" value="HCY"/>
    <property type="match status" value="1"/>
</dbReference>
<dbReference type="Pfam" id="PF02965">
    <property type="entry name" value="Met_synt_B12"/>
    <property type="match status" value="1"/>
</dbReference>
<evidence type="ECO:0000256" key="16">
    <source>
        <dbReference type="ARBA" id="ARBA00023167"/>
    </source>
</evidence>
<keyword evidence="11 21" id="KW-0808">Transferase</keyword>
<feature type="binding site" evidence="23">
    <location>
        <position position="1145"/>
    </location>
    <ligand>
        <name>S-adenosyl-L-methionine</name>
        <dbReference type="ChEBI" id="CHEBI:59789"/>
    </ligand>
</feature>
<feature type="domain" description="Pterin-binding" evidence="26">
    <location>
        <begin position="359"/>
        <end position="620"/>
    </location>
</feature>
<dbReference type="NCBIfam" id="NF007024">
    <property type="entry name" value="PRK09490.1"/>
    <property type="match status" value="1"/>
</dbReference>
<comment type="domain">
    <text evidence="21">Modular enzyme with four functionally distinct domains. The isolated Hcy-binding domain catalyzes methyl transfer from free methylcobalamin to homocysteine. The Hcy-binding domain in association with the pterin-binding domain catalyzes the methylation of cob(I)alamin by methyltetrahydrofolate and the methylation of homocysteine. The B12-binding domain binds the cofactor. The AdoMet activation domain binds S-adenosyl-L-methionine. Under aerobic conditions cob(I)alamin can be converted to inactive cob(II)alamin. Reductive methylation by S-adenosyl-L-methionine and flavodoxin regenerates methylcobalamin.</text>
</comment>
<comment type="catalytic activity">
    <reaction evidence="1 21">
        <text>(6S)-5-methyl-5,6,7,8-tetrahydrofolate + L-homocysteine = (6S)-5,6,7,8-tetrahydrofolate + L-methionine</text>
        <dbReference type="Rhea" id="RHEA:11172"/>
        <dbReference type="ChEBI" id="CHEBI:18608"/>
        <dbReference type="ChEBI" id="CHEBI:57453"/>
        <dbReference type="ChEBI" id="CHEBI:57844"/>
        <dbReference type="ChEBI" id="CHEBI:58199"/>
        <dbReference type="EC" id="2.1.1.13"/>
    </reaction>
</comment>
<evidence type="ECO:0000256" key="13">
    <source>
        <dbReference type="ARBA" id="ARBA00022723"/>
    </source>
</evidence>
<evidence type="ECO:0000313" key="31">
    <source>
        <dbReference type="Proteomes" id="UP000635726"/>
    </source>
</evidence>
<evidence type="ECO:0000259" key="25">
    <source>
        <dbReference type="PROSITE" id="PS50970"/>
    </source>
</evidence>
<comment type="function">
    <text evidence="18 21">Catalyzes the transfer of a methyl group from methyl-cobalamin to homocysteine, yielding enzyme-bound cob(I)alamin and methionine. Subsequently, remethylates the cofactor using methyltetrahydrofolate.</text>
</comment>
<sequence length="1246" mass="135427">MHTDTPRDIRADAQDRILILDGAWGTMIQRRELTEADYRRADFDADRQFKGNHDLLNVTRPDIVTDIHRLYFEAGADITKTNTFSSTTIAQADYGLEGLVRELNVEGARLARAVADEFEARDGRARYVAGSVGPTNRTATLSPDVERPEFRNVTYDELNAAYQAQVEALLDGGADLILIETVFDTLNAKAALFAVDEVARRRGRPVPIMLSGTITDASGRTLSGQTPAAFAISTEHAPLLSLGLNCALGAEHLRPHLREIAANTPHLVSVHPNAGLPNAFGEYDETPEQTSGVLREFAQEGLLNIVGGCCGTTPDHIRAIRDAVDGLPPRSPAVLPVTLRLSGLEPFVVTPRQDGTANFINVGERNNVTGSPKFSRAILAGDYDTGLKIARQQVENGAQIIDINFDEGMLDGEAAMVKFLNLLAGEPDISRVPVMLDSSKWEILEAGLKRVQGKAVVNSISLKDGEEKFLERAALLRRYGAAAVVMAFDERGQADTLERRQEITSRAYRLLTEQVQFPPQDIIFDPNVLTVATGLPEHDRYALDFIEATRWIKANLPGALVSGGVSNVSFSFRGNNHVREAMHSVFLYHAVQAGLDMGIVNAGMLAVYEDIDPELREAVEDVILARPTRGDLSATERLIELAESYRGVKREASAVNAWREGSVHERLKHALIAGITDFVEADAEEAYRSLGSPLAVIEGPLMDGMNVVGDLFGAGKMFLPQVVKSARVMKRAVAVLTPYLEAQKVGSSGKGRVLMATVKGDVHDIGKNIVGVVLACNGYEVTDLGVMVSTERILDTAREIGADVIGLSGLITPSLDEMVNVAREMTRRGLTTPLLIGGATTSRAHTAVKIDPAYPGAVVHVLDASRAVGVVNDLLTQPGETRDRTRREYDALRERHAERTVRLVTLEEARARAPKLPDAPAPAPRAPGRTVVRQSVADLVPFIDWTPFFIAWELPGVYPRILTDPVKGTQARALWDDAQALLDRIVREDLFTATGVIGLYPARRDADDIVLHVDGRDGPDGGSREAVGLELQGADHGGVVRLHTLRQQRDQATPNAALADFVSAGPGDHAGLFAVAIHGAEALSAAFEAQHDDYSSIMVKALADRLAEAFAEKLHQDVRREHWGYAPDEALDTDALIREKYRGIRPAPGYPAQPDHTEKRTLFEVLALHEVGMALTESCAMTPAAAVSGVYLAHPDARYMALGRIGQDQVEDYARRKGWTRAETERWLAPNLAYDPAPAVLPVSAD</sequence>
<feature type="binding site" evidence="22 24">
    <location>
        <position position="310"/>
    </location>
    <ligand>
        <name>Zn(2+)</name>
        <dbReference type="ChEBI" id="CHEBI:29105"/>
    </ligand>
</feature>
<dbReference type="InterPro" id="IPR011822">
    <property type="entry name" value="MetH"/>
</dbReference>
<feature type="binding site" evidence="23">
    <location>
        <position position="944"/>
    </location>
    <ligand>
        <name>S-adenosyl-L-methionine</name>
        <dbReference type="ChEBI" id="CHEBI:59789"/>
    </ligand>
</feature>
<evidence type="ECO:0000313" key="30">
    <source>
        <dbReference type="EMBL" id="GGJ63473.1"/>
    </source>
</evidence>
<evidence type="ECO:0000256" key="8">
    <source>
        <dbReference type="ARBA" id="ARBA00022603"/>
    </source>
</evidence>
<organism evidence="30 31">
    <name type="scientific">Deinococcus aquiradiocola</name>
    <dbReference type="NCBI Taxonomy" id="393059"/>
    <lineage>
        <taxon>Bacteria</taxon>
        <taxon>Thermotogati</taxon>
        <taxon>Deinococcota</taxon>
        <taxon>Deinococci</taxon>
        <taxon>Deinococcales</taxon>
        <taxon>Deinococcaceae</taxon>
        <taxon>Deinococcus</taxon>
    </lineage>
</organism>
<evidence type="ECO:0000256" key="12">
    <source>
        <dbReference type="ARBA" id="ARBA00022691"/>
    </source>
</evidence>
<dbReference type="GO" id="GO:0008705">
    <property type="term" value="F:methionine synthase activity"/>
    <property type="evidence" value="ECO:0007669"/>
    <property type="project" value="UniProtKB-UniRule"/>
</dbReference>
<evidence type="ECO:0000256" key="5">
    <source>
        <dbReference type="ARBA" id="ARBA00010398"/>
    </source>
</evidence>
<dbReference type="InterPro" id="IPR037010">
    <property type="entry name" value="VitB12-dep_Met_synth_activ_sf"/>
</dbReference>
<dbReference type="InterPro" id="IPR036724">
    <property type="entry name" value="Cobalamin-bd_sf"/>
</dbReference>
<keyword evidence="14" id="KW-0677">Repeat</keyword>
<dbReference type="Gene3D" id="1.10.1240.10">
    <property type="entry name" value="Methionine synthase domain"/>
    <property type="match status" value="1"/>
</dbReference>
<dbReference type="InterPro" id="IPR000489">
    <property type="entry name" value="Pterin-binding_dom"/>
</dbReference>
<comment type="pathway">
    <text evidence="4 21">Amino-acid biosynthesis; L-methionine biosynthesis via de novo pathway; L-methionine from L-homocysteine (MetH route): step 1/1.</text>
</comment>
<reference evidence="30" key="1">
    <citation type="journal article" date="2014" name="Int. J. Syst. Evol. Microbiol.">
        <title>Complete genome sequence of Corynebacterium casei LMG S-19264T (=DSM 44701T), isolated from a smear-ripened cheese.</title>
        <authorList>
            <consortium name="US DOE Joint Genome Institute (JGI-PGF)"/>
            <person name="Walter F."/>
            <person name="Albersmeier A."/>
            <person name="Kalinowski J."/>
            <person name="Ruckert C."/>
        </authorList>
    </citation>
    <scope>NUCLEOTIDE SEQUENCE</scope>
    <source>
        <strain evidence="30">JCM 14371</strain>
    </source>
</reference>
<comment type="caution">
    <text evidence="30">The sequence shown here is derived from an EMBL/GenBank/DDBJ whole genome shotgun (WGS) entry which is preliminary data.</text>
</comment>
<evidence type="ECO:0000259" key="26">
    <source>
        <dbReference type="PROSITE" id="PS50972"/>
    </source>
</evidence>
<dbReference type="InterPro" id="IPR006158">
    <property type="entry name" value="Cobalamin-bd"/>
</dbReference>
<feature type="domain" description="B12-binding N-terminal" evidence="29">
    <location>
        <begin position="654"/>
        <end position="748"/>
    </location>
</feature>
<name>A0A917UKA0_9DEIO</name>
<dbReference type="FunFam" id="3.20.20.20:FF:000002">
    <property type="entry name" value="Methionine synthase"/>
    <property type="match status" value="1"/>
</dbReference>
<dbReference type="PANTHER" id="PTHR45833">
    <property type="entry name" value="METHIONINE SYNTHASE"/>
    <property type="match status" value="1"/>
</dbReference>
<feature type="binding site" evidence="22 24">
    <location>
        <position position="246"/>
    </location>
    <ligand>
        <name>Zn(2+)</name>
        <dbReference type="ChEBI" id="CHEBI:29105"/>
    </ligand>
</feature>
<feature type="binding site" evidence="23">
    <location>
        <position position="698"/>
    </location>
    <ligand>
        <name>methylcob(III)alamin</name>
        <dbReference type="ChEBI" id="CHEBI:28115"/>
    </ligand>
</feature>
<accession>A0A917UKA0</accession>
<evidence type="ECO:0000256" key="17">
    <source>
        <dbReference type="ARBA" id="ARBA00023285"/>
    </source>
</evidence>
<feature type="binding site" evidence="23">
    <location>
        <position position="864"/>
    </location>
    <ligand>
        <name>methylcob(III)alamin</name>
        <dbReference type="ChEBI" id="CHEBI:28115"/>
    </ligand>
</feature>
<evidence type="ECO:0000256" key="10">
    <source>
        <dbReference type="ARBA" id="ARBA00022628"/>
    </source>
</evidence>
<evidence type="ECO:0000256" key="14">
    <source>
        <dbReference type="ARBA" id="ARBA00022737"/>
    </source>
</evidence>
<evidence type="ECO:0000256" key="9">
    <source>
        <dbReference type="ARBA" id="ARBA00022605"/>
    </source>
</evidence>
<evidence type="ECO:0000256" key="6">
    <source>
        <dbReference type="ARBA" id="ARBA00012032"/>
    </source>
</evidence>
<dbReference type="InterPro" id="IPR033706">
    <property type="entry name" value="Met_synthase_B12-bd"/>
</dbReference>
<keyword evidence="15 21" id="KW-0862">Zinc</keyword>
<dbReference type="PROSITE" id="PS51337">
    <property type="entry name" value="B12_BINDING_NTER"/>
    <property type="match status" value="1"/>
</dbReference>
<feature type="binding site" evidence="23">
    <location>
        <begin position="760"/>
        <end position="764"/>
    </location>
    <ligand>
        <name>methylcob(III)alamin</name>
        <dbReference type="ChEBI" id="CHEBI:28115"/>
    </ligand>
</feature>
<dbReference type="Gene3D" id="3.20.20.330">
    <property type="entry name" value="Homocysteine-binding-like domain"/>
    <property type="match status" value="1"/>
</dbReference>
<dbReference type="Pfam" id="PF02574">
    <property type="entry name" value="S-methyl_trans"/>
    <property type="match status" value="1"/>
</dbReference>
<dbReference type="GO" id="GO:0005829">
    <property type="term" value="C:cytosol"/>
    <property type="evidence" value="ECO:0007669"/>
    <property type="project" value="TreeGrafter"/>
</dbReference>
<dbReference type="EC" id="2.1.1.13" evidence="6 20"/>
<gene>
    <name evidence="30" type="primary">metH</name>
    <name evidence="30" type="ORF">GCM10008939_04170</name>
</gene>
<dbReference type="GO" id="GO:0008270">
    <property type="term" value="F:zinc ion binding"/>
    <property type="evidence" value="ECO:0007669"/>
    <property type="project" value="UniProtKB-UniRule"/>
</dbReference>
<dbReference type="SUPFAM" id="SSF47644">
    <property type="entry name" value="Methionine synthase domain"/>
    <property type="match status" value="1"/>
</dbReference>
<protein>
    <recommendedName>
        <fullName evidence="7 20">Methionine synthase</fullName>
        <ecNumber evidence="6 20">2.1.1.13</ecNumber>
    </recommendedName>
    <alternativeName>
        <fullName evidence="19 21">5-methyltetrahydrofolate--homocysteine methyltransferase</fullName>
    </alternativeName>
</protein>
<dbReference type="PROSITE" id="PS51332">
    <property type="entry name" value="B12_BINDING"/>
    <property type="match status" value="1"/>
</dbReference>
<dbReference type="Gene3D" id="1.10.288.10">
    <property type="entry name" value="Cobalamin-dependent Methionine Synthase, domain 2"/>
    <property type="match status" value="1"/>
</dbReference>
<dbReference type="GO" id="GO:0050667">
    <property type="term" value="P:homocysteine metabolic process"/>
    <property type="evidence" value="ECO:0007669"/>
    <property type="project" value="TreeGrafter"/>
</dbReference>
<dbReference type="GO" id="GO:0032259">
    <property type="term" value="P:methylation"/>
    <property type="evidence" value="ECO:0007669"/>
    <property type="project" value="UniProtKB-KW"/>
</dbReference>
<evidence type="ECO:0000256" key="2">
    <source>
        <dbReference type="ARBA" id="ARBA00001947"/>
    </source>
</evidence>
<evidence type="ECO:0000256" key="1">
    <source>
        <dbReference type="ARBA" id="ARBA00001700"/>
    </source>
</evidence>
<evidence type="ECO:0000259" key="29">
    <source>
        <dbReference type="PROSITE" id="PS51337"/>
    </source>
</evidence>
<keyword evidence="9 21" id="KW-0028">Amino-acid biosynthesis</keyword>
<evidence type="ECO:0000256" key="19">
    <source>
        <dbReference type="ARBA" id="ARBA00031040"/>
    </source>
</evidence>
<dbReference type="Gene3D" id="3.10.196.10">
    <property type="entry name" value="Vitamin B12-dependent methionine synthase, activation domain"/>
    <property type="match status" value="1"/>
</dbReference>
<dbReference type="Pfam" id="PF00809">
    <property type="entry name" value="Pterin_bind"/>
    <property type="match status" value="1"/>
</dbReference>
<comment type="similarity">
    <text evidence="5">Belongs to the vitamin-B12 dependent methionine synthase family.</text>
</comment>
<dbReference type="InterPro" id="IPR050554">
    <property type="entry name" value="Met_Synthase/Corrinoid"/>
</dbReference>
<evidence type="ECO:0000256" key="3">
    <source>
        <dbReference type="ARBA" id="ARBA00001956"/>
    </source>
</evidence>
<keyword evidence="12 21" id="KW-0949">S-adenosyl-L-methionine</keyword>
<dbReference type="InterPro" id="IPR036589">
    <property type="entry name" value="HCY_dom_sf"/>
</dbReference>
<reference evidence="30" key="2">
    <citation type="submission" date="2020-09" db="EMBL/GenBank/DDBJ databases">
        <authorList>
            <person name="Sun Q."/>
            <person name="Ohkuma M."/>
        </authorList>
    </citation>
    <scope>NUCLEOTIDE SEQUENCE</scope>
    <source>
        <strain evidence="30">JCM 14371</strain>
    </source>
</reference>
<keyword evidence="31" id="KW-1185">Reference proteome</keyword>
<evidence type="ECO:0000256" key="18">
    <source>
        <dbReference type="ARBA" id="ARBA00025552"/>
    </source>
</evidence>
<dbReference type="InterPro" id="IPR003759">
    <property type="entry name" value="Cbl-bd_cap"/>
</dbReference>
<dbReference type="SUPFAM" id="SSF56507">
    <property type="entry name" value="Methionine synthase activation domain-like"/>
    <property type="match status" value="1"/>
</dbReference>
<keyword evidence="8 21" id="KW-0489">Methyltransferase</keyword>
<feature type="binding site" evidence="22 24">
    <location>
        <position position="309"/>
    </location>
    <ligand>
        <name>Zn(2+)</name>
        <dbReference type="ChEBI" id="CHEBI:29105"/>
    </ligand>
</feature>
<keyword evidence="16 21" id="KW-0486">Methionine biosynthesis</keyword>
<keyword evidence="13 21" id="KW-0479">Metal-binding</keyword>
<dbReference type="SUPFAM" id="SSF82282">
    <property type="entry name" value="Homocysteine S-methyltransferase"/>
    <property type="match status" value="1"/>
</dbReference>
<feature type="binding site" evidence="23">
    <location>
        <position position="812"/>
    </location>
    <ligand>
        <name>methylcob(III)alamin</name>
        <dbReference type="ChEBI" id="CHEBI:28115"/>
    </ligand>
</feature>
<dbReference type="InterPro" id="IPR036594">
    <property type="entry name" value="Meth_synthase_dom"/>
</dbReference>
<evidence type="ECO:0000256" key="21">
    <source>
        <dbReference type="PIRNR" id="PIRNR000381"/>
    </source>
</evidence>
<dbReference type="NCBIfam" id="TIGR02082">
    <property type="entry name" value="metH"/>
    <property type="match status" value="1"/>
</dbReference>
<evidence type="ECO:0000256" key="20">
    <source>
        <dbReference type="NCBIfam" id="TIGR02082"/>
    </source>
</evidence>
<dbReference type="AlphaFoldDB" id="A0A917UKA0"/>
<dbReference type="InterPro" id="IPR003726">
    <property type="entry name" value="HCY_dom"/>
</dbReference>
<dbReference type="CDD" id="cd00740">
    <property type="entry name" value="MeTr"/>
    <property type="match status" value="1"/>
</dbReference>
<feature type="binding site" evidence="23">
    <location>
        <position position="808"/>
    </location>
    <ligand>
        <name>methylcob(III)alamin</name>
        <dbReference type="ChEBI" id="CHEBI:28115"/>
    </ligand>
</feature>
<dbReference type="Gene3D" id="3.40.50.280">
    <property type="entry name" value="Cobalamin-binding domain"/>
    <property type="match status" value="1"/>
</dbReference>
<evidence type="ECO:0000256" key="11">
    <source>
        <dbReference type="ARBA" id="ARBA00022679"/>
    </source>
</evidence>
<dbReference type="PIRSF" id="PIRSF000381">
    <property type="entry name" value="MetH"/>
    <property type="match status" value="1"/>
</dbReference>
<dbReference type="InterPro" id="IPR004223">
    <property type="entry name" value="VitB12-dep_Met_synth_activ_dom"/>
</dbReference>
<evidence type="ECO:0000256" key="4">
    <source>
        <dbReference type="ARBA" id="ARBA00005178"/>
    </source>
</evidence>
<evidence type="ECO:0000259" key="27">
    <source>
        <dbReference type="PROSITE" id="PS50974"/>
    </source>
</evidence>
<feature type="domain" description="AdoMet activation" evidence="27">
    <location>
        <begin position="897"/>
        <end position="1237"/>
    </location>
</feature>
<dbReference type="SMART" id="SM01018">
    <property type="entry name" value="B12-binding_2"/>
    <property type="match status" value="1"/>
</dbReference>
<feature type="domain" description="B12-binding" evidence="28">
    <location>
        <begin position="750"/>
        <end position="885"/>
    </location>
</feature>
<feature type="domain" description="Hcy-binding" evidence="25">
    <location>
        <begin position="6"/>
        <end position="324"/>
    </location>
</feature>
<dbReference type="FunFam" id="3.20.20.330:FF:000001">
    <property type="entry name" value="Methionine synthase"/>
    <property type="match status" value="1"/>
</dbReference>
<dbReference type="Proteomes" id="UP000635726">
    <property type="component" value="Unassembled WGS sequence"/>
</dbReference>
<proteinExistence type="inferred from homology"/>
<dbReference type="Pfam" id="PF02607">
    <property type="entry name" value="B12-binding_2"/>
    <property type="match status" value="1"/>
</dbReference>
<dbReference type="InterPro" id="IPR011005">
    <property type="entry name" value="Dihydropteroate_synth-like_sf"/>
</dbReference>
<dbReference type="CDD" id="cd02069">
    <property type="entry name" value="methionine_synthase_B12_BD"/>
    <property type="match status" value="1"/>
</dbReference>
<dbReference type="PANTHER" id="PTHR45833:SF1">
    <property type="entry name" value="METHIONINE SYNTHASE"/>
    <property type="match status" value="1"/>
</dbReference>
<dbReference type="GO" id="GO:0046653">
    <property type="term" value="P:tetrahydrofolate metabolic process"/>
    <property type="evidence" value="ECO:0007669"/>
    <property type="project" value="TreeGrafter"/>
</dbReference>
<dbReference type="Pfam" id="PF02310">
    <property type="entry name" value="B12-binding"/>
    <property type="match status" value="1"/>
</dbReference>
<dbReference type="FunFam" id="1.10.1240.10:FF:000001">
    <property type="entry name" value="Methionine synthase"/>
    <property type="match status" value="1"/>
</dbReference>
<comment type="cofactor">
    <cofactor evidence="3 21 22">
        <name>methylcob(III)alamin</name>
        <dbReference type="ChEBI" id="CHEBI:28115"/>
    </cofactor>
</comment>
<evidence type="ECO:0000256" key="24">
    <source>
        <dbReference type="PROSITE-ProRule" id="PRU00333"/>
    </source>
</evidence>
<dbReference type="PROSITE" id="PS50972">
    <property type="entry name" value="PTERIN_BINDING"/>
    <property type="match status" value="1"/>
</dbReference>
<comment type="cofactor">
    <cofactor evidence="2 21 24">
        <name>Zn(2+)</name>
        <dbReference type="ChEBI" id="CHEBI:29105"/>
    </cofactor>
</comment>
<dbReference type="RefSeq" id="WP_188960553.1">
    <property type="nucleotide sequence ID" value="NZ_BMOE01000001.1"/>
</dbReference>
<dbReference type="PROSITE" id="PS50974">
    <property type="entry name" value="ADOMET_ACTIVATION"/>
    <property type="match status" value="1"/>
</dbReference>
<evidence type="ECO:0000256" key="7">
    <source>
        <dbReference type="ARBA" id="ARBA00013998"/>
    </source>
</evidence>
<dbReference type="Gene3D" id="3.20.20.20">
    <property type="entry name" value="Dihydropteroate synthase-like"/>
    <property type="match status" value="1"/>
</dbReference>
<keyword evidence="17 21" id="KW-0170">Cobalt</keyword>
<dbReference type="GO" id="GO:0031419">
    <property type="term" value="F:cobalamin binding"/>
    <property type="evidence" value="ECO:0007669"/>
    <property type="project" value="UniProtKB-UniRule"/>
</dbReference>
<feature type="binding site" description="axial binding residue" evidence="22">
    <location>
        <position position="763"/>
    </location>
    <ligand>
        <name>methylcob(III)alamin</name>
        <dbReference type="ChEBI" id="CHEBI:28115"/>
    </ligand>
    <ligandPart>
        <name>Co</name>
        <dbReference type="ChEBI" id="CHEBI:27638"/>
    </ligandPart>
</feature>
<dbReference type="SUPFAM" id="SSF51717">
    <property type="entry name" value="Dihydropteroate synthetase-like"/>
    <property type="match status" value="1"/>
</dbReference>